<name>A0A5M6HGV3_9HYPH</name>
<evidence type="ECO:0000313" key="2">
    <source>
        <dbReference type="Proteomes" id="UP000323886"/>
    </source>
</evidence>
<proteinExistence type="predicted"/>
<evidence type="ECO:0000313" key="1">
    <source>
        <dbReference type="EMBL" id="KAA5595093.1"/>
    </source>
</evidence>
<organism evidence="1 2">
    <name type="scientific">Blastochloris sulfoviridis</name>
    <dbReference type="NCBI Taxonomy" id="50712"/>
    <lineage>
        <taxon>Bacteria</taxon>
        <taxon>Pseudomonadati</taxon>
        <taxon>Pseudomonadota</taxon>
        <taxon>Alphaproteobacteria</taxon>
        <taxon>Hyphomicrobiales</taxon>
        <taxon>Blastochloridaceae</taxon>
        <taxon>Blastochloris</taxon>
    </lineage>
</organism>
<keyword evidence="2" id="KW-1185">Reference proteome</keyword>
<sequence>MICVQLIEIVTLPTGVWLTFWDLNNCNQISMEIRNASHPYRVGEVFLLDRTEKREVSALVPARREDIGNARLLVPLPESASVIKSKRPNNKTSSDVLSVIDGRVAAR</sequence>
<comment type="caution">
    <text evidence="1">The sequence shown here is derived from an EMBL/GenBank/DDBJ whole genome shotgun (WGS) entry which is preliminary data.</text>
</comment>
<gene>
    <name evidence="1" type="ORF">F1193_16790</name>
</gene>
<dbReference type="EMBL" id="VWPL01000063">
    <property type="protein sequence ID" value="KAA5595093.1"/>
    <property type="molecule type" value="Genomic_DNA"/>
</dbReference>
<dbReference type="RefSeq" id="WP_150098939.1">
    <property type="nucleotide sequence ID" value="NZ_VWPL01000063.1"/>
</dbReference>
<dbReference type="Proteomes" id="UP000323886">
    <property type="component" value="Unassembled WGS sequence"/>
</dbReference>
<accession>A0A5M6HGV3</accession>
<protein>
    <submittedName>
        <fullName evidence="1">Uncharacterized protein</fullName>
    </submittedName>
</protein>
<reference evidence="1 2" key="1">
    <citation type="submission" date="2019-09" db="EMBL/GenBank/DDBJ databases">
        <title>Draft Whole-Genome sequence of Blastochloris sulfoviridis DSM 729.</title>
        <authorList>
            <person name="Meyer T.E."/>
            <person name="Kyndt J.A."/>
        </authorList>
    </citation>
    <scope>NUCLEOTIDE SEQUENCE [LARGE SCALE GENOMIC DNA]</scope>
    <source>
        <strain evidence="1 2">DSM 729</strain>
    </source>
</reference>
<dbReference type="AlphaFoldDB" id="A0A5M6HGV3"/>